<dbReference type="SUPFAM" id="SSF51735">
    <property type="entry name" value="NAD(P)-binding Rossmann-fold domains"/>
    <property type="match status" value="1"/>
</dbReference>
<reference evidence="2 3" key="1">
    <citation type="submission" date="2024-05" db="EMBL/GenBank/DDBJ databases">
        <title>A draft genome resource for the thread blight pathogen Marasmius tenuissimus strain MS-2.</title>
        <authorList>
            <person name="Yulfo-Soto G.E."/>
            <person name="Baruah I.K."/>
            <person name="Amoako-Attah I."/>
            <person name="Bukari Y."/>
            <person name="Meinhardt L.W."/>
            <person name="Bailey B.A."/>
            <person name="Cohen S.P."/>
        </authorList>
    </citation>
    <scope>NUCLEOTIDE SEQUENCE [LARGE SCALE GENOMIC DNA]</scope>
    <source>
        <strain evidence="2 3">MS-2</strain>
    </source>
</reference>
<dbReference type="Gene3D" id="3.80.10.10">
    <property type="entry name" value="Ribonuclease Inhibitor"/>
    <property type="match status" value="1"/>
</dbReference>
<dbReference type="Proteomes" id="UP001437256">
    <property type="component" value="Unassembled WGS sequence"/>
</dbReference>
<name>A0ABR2ZRH2_9AGAR</name>
<proteinExistence type="predicted"/>
<gene>
    <name evidence="2" type="ORF">AAF712_009213</name>
</gene>
<dbReference type="InterPro" id="IPR002347">
    <property type="entry name" value="SDR_fam"/>
</dbReference>
<evidence type="ECO:0000313" key="2">
    <source>
        <dbReference type="EMBL" id="KAL0063860.1"/>
    </source>
</evidence>
<evidence type="ECO:0000313" key="3">
    <source>
        <dbReference type="Proteomes" id="UP001437256"/>
    </source>
</evidence>
<dbReference type="Pfam" id="PF00106">
    <property type="entry name" value="adh_short"/>
    <property type="match status" value="1"/>
</dbReference>
<dbReference type="InterPro" id="IPR036291">
    <property type="entry name" value="NAD(P)-bd_dom_sf"/>
</dbReference>
<comment type="caution">
    <text evidence="2">The sequence shown here is derived from an EMBL/GenBank/DDBJ whole genome shotgun (WGS) entry which is preliminary data.</text>
</comment>
<sequence>MEQFVQEQMAGMPPIIEGVSLHGQVVIITGANVGLGYEVAKHFAIRGPAKLIMVCRSEKKGQDALEKLKSETGFQDIELWILDLGSFSSIVAIKDKIDRLERLDILVENAAVCMYDYEVSGDGWETTLQVNVLGIALHIILHLPKLLETAKKNPEHIPRVVMVSSNYHYWETFSAEAIQADDTLKFINTKDQFGGAEWVGLSRYPFIPDFSTIAFPKSRKRYAESKVLGVMFIRALQSHLPTITCCSVRPGFCDSELTRYARGEDAKKVKQYKSQMAFTCEEGSRPIVYASIGQRDREAEGWALVRTKDLEIQLEIFKSITIEFPLHLPLLQHFTLTERRKVVDATILSRSVQSTRVLIQHASSLTSIAMNSLAALVIGSFPPFESTKAVECIYSPADHLRPLRNLFPSLAHLHLRVKHTPMFGSLSRSMPFVFPHLNTLTIEDETGIPDIEYLIDSFTIPSVVHFAFITPNSSDADHHIGKVIVECLRRSGCRLQTLRISAHFTPLGSDPHWISEIIDLAPELRVLEIEFCALKDRDAMASVNMMPNTVVYRLFSLLSYFDSPTPTLPSLSAVTLHIHNFSTDELWIAIARDMTTRFLSMVEYRVDEGISLCHAALIVTPNSLKDDHSSVEEVQAEPEDDLIRRRFQALGGIAGLTCVLNVPGLRGL</sequence>
<dbReference type="PANTHER" id="PTHR43157">
    <property type="entry name" value="PHOSPHATIDYLINOSITOL-GLYCAN BIOSYNTHESIS CLASS F PROTEIN-RELATED"/>
    <property type="match status" value="1"/>
</dbReference>
<accession>A0ABR2ZRH2</accession>
<protein>
    <submittedName>
        <fullName evidence="2">Uncharacterized protein</fullName>
    </submittedName>
</protein>
<dbReference type="InterPro" id="IPR032675">
    <property type="entry name" value="LRR_dom_sf"/>
</dbReference>
<evidence type="ECO:0000256" key="1">
    <source>
        <dbReference type="ARBA" id="ARBA00023002"/>
    </source>
</evidence>
<organism evidence="2 3">
    <name type="scientific">Marasmius tenuissimus</name>
    <dbReference type="NCBI Taxonomy" id="585030"/>
    <lineage>
        <taxon>Eukaryota</taxon>
        <taxon>Fungi</taxon>
        <taxon>Dikarya</taxon>
        <taxon>Basidiomycota</taxon>
        <taxon>Agaricomycotina</taxon>
        <taxon>Agaricomycetes</taxon>
        <taxon>Agaricomycetidae</taxon>
        <taxon>Agaricales</taxon>
        <taxon>Marasmiineae</taxon>
        <taxon>Marasmiaceae</taxon>
        <taxon>Marasmius</taxon>
    </lineage>
</organism>
<dbReference type="PRINTS" id="PR00081">
    <property type="entry name" value="GDHRDH"/>
</dbReference>
<dbReference type="PANTHER" id="PTHR43157:SF31">
    <property type="entry name" value="PHOSPHATIDYLINOSITOL-GLYCAN BIOSYNTHESIS CLASS F PROTEIN"/>
    <property type="match status" value="1"/>
</dbReference>
<dbReference type="EMBL" id="JBBXMP010000072">
    <property type="protein sequence ID" value="KAL0063860.1"/>
    <property type="molecule type" value="Genomic_DNA"/>
</dbReference>
<keyword evidence="1" id="KW-0560">Oxidoreductase</keyword>
<keyword evidence="3" id="KW-1185">Reference proteome</keyword>
<dbReference type="Gene3D" id="3.40.50.720">
    <property type="entry name" value="NAD(P)-binding Rossmann-like Domain"/>
    <property type="match status" value="1"/>
</dbReference>